<gene>
    <name evidence="1" type="ORF">FHR82_006441</name>
</gene>
<accession>A0A7W7VH96</accession>
<organism evidence="1 2">
    <name type="scientific">Actinophytocola algeriensis</name>
    <dbReference type="NCBI Taxonomy" id="1768010"/>
    <lineage>
        <taxon>Bacteria</taxon>
        <taxon>Bacillati</taxon>
        <taxon>Actinomycetota</taxon>
        <taxon>Actinomycetes</taxon>
        <taxon>Pseudonocardiales</taxon>
        <taxon>Pseudonocardiaceae</taxon>
    </lineage>
</organism>
<comment type="caution">
    <text evidence="1">The sequence shown here is derived from an EMBL/GenBank/DDBJ whole genome shotgun (WGS) entry which is preliminary data.</text>
</comment>
<evidence type="ECO:0000313" key="2">
    <source>
        <dbReference type="Proteomes" id="UP000520767"/>
    </source>
</evidence>
<evidence type="ECO:0008006" key="3">
    <source>
        <dbReference type="Google" id="ProtNLM"/>
    </source>
</evidence>
<reference evidence="1 2" key="1">
    <citation type="submission" date="2020-08" db="EMBL/GenBank/DDBJ databases">
        <title>Genomic Encyclopedia of Type Strains, Phase III (KMG-III): the genomes of soil and plant-associated and newly described type strains.</title>
        <authorList>
            <person name="Whitman W."/>
        </authorList>
    </citation>
    <scope>NUCLEOTIDE SEQUENCE [LARGE SCALE GENOMIC DNA]</scope>
    <source>
        <strain evidence="1 2">CECT 8960</strain>
    </source>
</reference>
<protein>
    <recommendedName>
        <fullName evidence="3">Voltage-gated potassium channel</fullName>
    </recommendedName>
</protein>
<dbReference type="RefSeq" id="WP_184814257.1">
    <property type="nucleotide sequence ID" value="NZ_JACHJQ010000007.1"/>
</dbReference>
<name>A0A7W7VH96_9PSEU</name>
<sequence length="57" mass="6517">MLWGTWALFVGDYVVRFLLAVHKGRFLVRTTFDLAVVALPMLRPWRALRLVTVVTGS</sequence>
<dbReference type="Proteomes" id="UP000520767">
    <property type="component" value="Unassembled WGS sequence"/>
</dbReference>
<dbReference type="AlphaFoldDB" id="A0A7W7VH96"/>
<evidence type="ECO:0000313" key="1">
    <source>
        <dbReference type="EMBL" id="MBB4910183.1"/>
    </source>
</evidence>
<dbReference type="EMBL" id="JACHJQ010000007">
    <property type="protein sequence ID" value="MBB4910183.1"/>
    <property type="molecule type" value="Genomic_DNA"/>
</dbReference>
<keyword evidence="2" id="KW-1185">Reference proteome</keyword>
<proteinExistence type="predicted"/>